<dbReference type="Pfam" id="PF02604">
    <property type="entry name" value="PhdYeFM_antitox"/>
    <property type="match status" value="1"/>
</dbReference>
<dbReference type="RefSeq" id="WP_068211769.1">
    <property type="nucleotide sequence ID" value="NZ_CP047186.1"/>
</dbReference>
<protein>
    <recommendedName>
        <fullName evidence="2">Antitoxin</fullName>
    </recommendedName>
</protein>
<evidence type="ECO:0000313" key="3">
    <source>
        <dbReference type="EMBL" id="KZX20744.1"/>
    </source>
</evidence>
<name>A0A166HK42_9MICO</name>
<dbReference type="EMBL" id="LIIN01000075">
    <property type="protein sequence ID" value="KZX20744.1"/>
    <property type="molecule type" value="Genomic_DNA"/>
</dbReference>
<dbReference type="Gene3D" id="3.40.1620.10">
    <property type="entry name" value="YefM-like domain"/>
    <property type="match status" value="1"/>
</dbReference>
<dbReference type="SUPFAM" id="SSF143120">
    <property type="entry name" value="YefM-like"/>
    <property type="match status" value="1"/>
</dbReference>
<keyword evidence="4" id="KW-1185">Reference proteome</keyword>
<comment type="function">
    <text evidence="2">Antitoxin component of a type II toxin-antitoxin (TA) system.</text>
</comment>
<evidence type="ECO:0000256" key="2">
    <source>
        <dbReference type="RuleBase" id="RU362080"/>
    </source>
</evidence>
<comment type="caution">
    <text evidence="3">The sequence shown here is derived from an EMBL/GenBank/DDBJ whole genome shotgun (WGS) entry which is preliminary data.</text>
</comment>
<proteinExistence type="inferred from homology"/>
<accession>A0A166HK42</accession>
<dbReference type="Proteomes" id="UP000076717">
    <property type="component" value="Unassembled WGS sequence"/>
</dbReference>
<dbReference type="InterPro" id="IPR036165">
    <property type="entry name" value="YefM-like_sf"/>
</dbReference>
<gene>
    <name evidence="3" type="ORF">ACH61_02135</name>
</gene>
<dbReference type="InterPro" id="IPR006442">
    <property type="entry name" value="Antitoxin_Phd/YefM"/>
</dbReference>
<dbReference type="AlphaFoldDB" id="A0A166HK42"/>
<comment type="similarity">
    <text evidence="1 2">Belongs to the phD/YefM antitoxin family.</text>
</comment>
<organism evidence="3 4">
    <name type="scientific">Rathayibacter tanaceti</name>
    <dbReference type="NCBI Taxonomy" id="1671680"/>
    <lineage>
        <taxon>Bacteria</taxon>
        <taxon>Bacillati</taxon>
        <taxon>Actinomycetota</taxon>
        <taxon>Actinomycetes</taxon>
        <taxon>Micrococcales</taxon>
        <taxon>Microbacteriaceae</taxon>
        <taxon>Rathayibacter</taxon>
    </lineage>
</organism>
<evidence type="ECO:0000256" key="1">
    <source>
        <dbReference type="ARBA" id="ARBA00009981"/>
    </source>
</evidence>
<sequence>MVERSHTETVIVERRGRAEAVVVSPERYERMMDALEEVEDFQAFDAAMAEGARTSSIDLLEIVGTATDNTGREILLRQQRLILSEKGHAVEEDAADLRILEPGRRTAKIVLNPLPKPLERHHAIRRPSRCQTSLIRIRANPENRPTPTMRLLNAGWERST</sequence>
<evidence type="ECO:0000313" key="4">
    <source>
        <dbReference type="Proteomes" id="UP000076717"/>
    </source>
</evidence>
<reference evidence="3 4" key="1">
    <citation type="submission" date="2015-08" db="EMBL/GenBank/DDBJ databases">
        <title>Draft Genome Sequence of Rathayibacter sp. Strain VKM Ac-2596 Isolated from Leaf Gall Induced by Plant-Parasitic Nematodes.</title>
        <authorList>
            <person name="Vasilenko O.V."/>
            <person name="Starodumova I.P."/>
            <person name="Tarlachkov S.V."/>
            <person name="Dorofeeva L.V."/>
            <person name="Evtushenko L.I."/>
        </authorList>
    </citation>
    <scope>NUCLEOTIDE SEQUENCE [LARGE SCALE GENOMIC DNA]</scope>
    <source>
        <strain evidence="3 4">VKM Ac-2596</strain>
    </source>
</reference>